<reference evidence="6 7" key="1">
    <citation type="journal article" date="2015" name="J. Biotechnol.">
        <title>Complete genome sequence of a malodorant-producing acetogen, Clostridium scatologenes ATCC 25775(T).</title>
        <authorList>
            <person name="Zhu Z."/>
            <person name="Guo T."/>
            <person name="Zheng H."/>
            <person name="Song T."/>
            <person name="Ouyang P."/>
            <person name="Xie J."/>
        </authorList>
    </citation>
    <scope>NUCLEOTIDE SEQUENCE [LARGE SCALE GENOMIC DNA]</scope>
    <source>
        <strain evidence="6 7">ATCC 25775</strain>
    </source>
</reference>
<evidence type="ECO:0000256" key="2">
    <source>
        <dbReference type="ARBA" id="ARBA00023015"/>
    </source>
</evidence>
<dbReference type="KEGG" id="csq:CSCA_1699"/>
<feature type="domain" description="HTH lysR-type" evidence="5">
    <location>
        <begin position="1"/>
        <end position="58"/>
    </location>
</feature>
<dbReference type="Gene3D" id="3.40.190.290">
    <property type="match status" value="1"/>
</dbReference>
<evidence type="ECO:0000313" key="7">
    <source>
        <dbReference type="Proteomes" id="UP000033115"/>
    </source>
</evidence>
<accession>A0A0E3JYF9</accession>
<dbReference type="PRINTS" id="PR00039">
    <property type="entry name" value="HTHLYSR"/>
</dbReference>
<dbReference type="FunFam" id="1.10.10.10:FF:000001">
    <property type="entry name" value="LysR family transcriptional regulator"/>
    <property type="match status" value="1"/>
</dbReference>
<proteinExistence type="inferred from homology"/>
<name>A0A0E3JYF9_CLOSL</name>
<gene>
    <name evidence="6" type="ORF">CSCA_1699</name>
</gene>
<evidence type="ECO:0000256" key="3">
    <source>
        <dbReference type="ARBA" id="ARBA00023125"/>
    </source>
</evidence>
<dbReference type="PANTHER" id="PTHR30126:SF100">
    <property type="entry name" value="LYSR-FAMILY TRANSCRIPTIONAL REGULATOR"/>
    <property type="match status" value="1"/>
</dbReference>
<dbReference type="SUPFAM" id="SSF46785">
    <property type="entry name" value="Winged helix' DNA-binding domain"/>
    <property type="match status" value="1"/>
</dbReference>
<dbReference type="HOGENOM" id="CLU_039613_6_1_9"/>
<evidence type="ECO:0000313" key="6">
    <source>
        <dbReference type="EMBL" id="AKA68824.1"/>
    </source>
</evidence>
<dbReference type="EMBL" id="CP009933">
    <property type="protein sequence ID" value="AKA68824.1"/>
    <property type="molecule type" value="Genomic_DNA"/>
</dbReference>
<dbReference type="AlphaFoldDB" id="A0A0E3JYF9"/>
<keyword evidence="3" id="KW-0238">DNA-binding</keyword>
<dbReference type="PANTHER" id="PTHR30126">
    <property type="entry name" value="HTH-TYPE TRANSCRIPTIONAL REGULATOR"/>
    <property type="match status" value="1"/>
</dbReference>
<dbReference type="InterPro" id="IPR005119">
    <property type="entry name" value="LysR_subst-bd"/>
</dbReference>
<dbReference type="PROSITE" id="PS50931">
    <property type="entry name" value="HTH_LYSR"/>
    <property type="match status" value="1"/>
</dbReference>
<sequence>MEIRQLQTFLTIVELGGFTKAAEYLGYAQSTITAHIQILENELGVVVFDRLGKKIVLTDAGKRLLPKVRQLLEIYKDIENISENNNCISGDLVIGAGESLSIYRLGEILKEYRRTFPKVNIILKNSICSDLRKRLHNGELDVIFTIEQQITDEDLVIRNLKDEKMMFISASEVDLNFLYSNAKNSRAKEPIIFSEKGCSFRIFFENYLRQKKIKYENPLEFSSIEAAKKCVMNGLGISLLPFYAVESEIEQGSLKGVELPRSSNDFHTQLVYHKDKKISQPMSKLIEITLKHCCNW</sequence>
<keyword evidence="7" id="KW-1185">Reference proteome</keyword>
<keyword evidence="4" id="KW-0804">Transcription</keyword>
<evidence type="ECO:0000256" key="4">
    <source>
        <dbReference type="ARBA" id="ARBA00023163"/>
    </source>
</evidence>
<organism evidence="6 7">
    <name type="scientific">Clostridium scatologenes</name>
    <dbReference type="NCBI Taxonomy" id="1548"/>
    <lineage>
        <taxon>Bacteria</taxon>
        <taxon>Bacillati</taxon>
        <taxon>Bacillota</taxon>
        <taxon>Clostridia</taxon>
        <taxon>Eubacteriales</taxon>
        <taxon>Clostridiaceae</taxon>
        <taxon>Clostridium</taxon>
    </lineage>
</organism>
<dbReference type="GO" id="GO:0000976">
    <property type="term" value="F:transcription cis-regulatory region binding"/>
    <property type="evidence" value="ECO:0007669"/>
    <property type="project" value="TreeGrafter"/>
</dbReference>
<dbReference type="CDD" id="cd05466">
    <property type="entry name" value="PBP2_LTTR_substrate"/>
    <property type="match status" value="1"/>
</dbReference>
<dbReference type="Proteomes" id="UP000033115">
    <property type="component" value="Chromosome"/>
</dbReference>
<dbReference type="GO" id="GO:0003700">
    <property type="term" value="F:DNA-binding transcription factor activity"/>
    <property type="evidence" value="ECO:0007669"/>
    <property type="project" value="InterPro"/>
</dbReference>
<dbReference type="RefSeq" id="WP_029161981.1">
    <property type="nucleotide sequence ID" value="NZ_CP009933.1"/>
</dbReference>
<comment type="similarity">
    <text evidence="1">Belongs to the LysR transcriptional regulatory family.</text>
</comment>
<dbReference type="Pfam" id="PF00126">
    <property type="entry name" value="HTH_1"/>
    <property type="match status" value="1"/>
</dbReference>
<dbReference type="Pfam" id="PF03466">
    <property type="entry name" value="LysR_substrate"/>
    <property type="match status" value="1"/>
</dbReference>
<keyword evidence="2" id="KW-0805">Transcription regulation</keyword>
<evidence type="ECO:0000259" key="5">
    <source>
        <dbReference type="PROSITE" id="PS50931"/>
    </source>
</evidence>
<dbReference type="InterPro" id="IPR000847">
    <property type="entry name" value="LysR_HTH_N"/>
</dbReference>
<protein>
    <submittedName>
        <fullName evidence="6">Transcriptional regulator, LysR family</fullName>
    </submittedName>
</protein>
<dbReference type="InterPro" id="IPR036390">
    <property type="entry name" value="WH_DNA-bd_sf"/>
</dbReference>
<dbReference type="STRING" id="1548.CSCA_1699"/>
<evidence type="ECO:0000256" key="1">
    <source>
        <dbReference type="ARBA" id="ARBA00009437"/>
    </source>
</evidence>
<dbReference type="Gene3D" id="1.10.10.10">
    <property type="entry name" value="Winged helix-like DNA-binding domain superfamily/Winged helix DNA-binding domain"/>
    <property type="match status" value="1"/>
</dbReference>
<dbReference type="SUPFAM" id="SSF53850">
    <property type="entry name" value="Periplasmic binding protein-like II"/>
    <property type="match status" value="1"/>
</dbReference>
<dbReference type="InterPro" id="IPR036388">
    <property type="entry name" value="WH-like_DNA-bd_sf"/>
</dbReference>